<feature type="transmembrane region" description="Helical" evidence="1">
    <location>
        <begin position="141"/>
        <end position="161"/>
    </location>
</feature>
<gene>
    <name evidence="2" type="ORF">Ssi02_60540</name>
</gene>
<dbReference type="AlphaFoldDB" id="A0A919V9W3"/>
<sequence>MIRPFVQGDSESHRRSAIRFAGILALGHIAMAGFFVALIHQVGSVTAAYLPRDTAIAICVAATLIAIGVDFHAIRNNTYSIGLKRQTAKSLAHQEGRPWWLTPLMWGLDTGMIWSTFRVSCTSWVLLLSALLNVAPQWSGLVYGLSFGVPLLAVVIMENLAKSTESAMPGMLRIVQATGLTLLAALPAALILSVYANT</sequence>
<accession>A0A919V9W3</accession>
<name>A0A919V9W3_9ACTN</name>
<keyword evidence="1" id="KW-0472">Membrane</keyword>
<protein>
    <submittedName>
        <fullName evidence="2">Uncharacterized protein</fullName>
    </submittedName>
</protein>
<dbReference type="RefSeq" id="WP_204030852.1">
    <property type="nucleotide sequence ID" value="NZ_BOOW01000038.1"/>
</dbReference>
<evidence type="ECO:0000313" key="2">
    <source>
        <dbReference type="EMBL" id="GII95823.1"/>
    </source>
</evidence>
<proteinExistence type="predicted"/>
<dbReference type="Proteomes" id="UP000606172">
    <property type="component" value="Unassembled WGS sequence"/>
</dbReference>
<feature type="transmembrane region" description="Helical" evidence="1">
    <location>
        <begin position="20"/>
        <end position="42"/>
    </location>
</feature>
<dbReference type="EMBL" id="BOOW01000038">
    <property type="protein sequence ID" value="GII95823.1"/>
    <property type="molecule type" value="Genomic_DNA"/>
</dbReference>
<keyword evidence="1" id="KW-0812">Transmembrane</keyword>
<evidence type="ECO:0000256" key="1">
    <source>
        <dbReference type="SAM" id="Phobius"/>
    </source>
</evidence>
<keyword evidence="1" id="KW-1133">Transmembrane helix</keyword>
<organism evidence="2 3">
    <name type="scientific">Sinosporangium siamense</name>
    <dbReference type="NCBI Taxonomy" id="1367973"/>
    <lineage>
        <taxon>Bacteria</taxon>
        <taxon>Bacillati</taxon>
        <taxon>Actinomycetota</taxon>
        <taxon>Actinomycetes</taxon>
        <taxon>Streptosporangiales</taxon>
        <taxon>Streptosporangiaceae</taxon>
        <taxon>Sinosporangium</taxon>
    </lineage>
</organism>
<feature type="transmembrane region" description="Helical" evidence="1">
    <location>
        <begin position="173"/>
        <end position="196"/>
    </location>
</feature>
<evidence type="ECO:0000313" key="3">
    <source>
        <dbReference type="Proteomes" id="UP000606172"/>
    </source>
</evidence>
<feature type="transmembrane region" description="Helical" evidence="1">
    <location>
        <begin position="54"/>
        <end position="74"/>
    </location>
</feature>
<keyword evidence="3" id="KW-1185">Reference proteome</keyword>
<reference evidence="2" key="1">
    <citation type="submission" date="2021-01" db="EMBL/GenBank/DDBJ databases">
        <title>Whole genome shotgun sequence of Sinosporangium siamense NBRC 109515.</title>
        <authorList>
            <person name="Komaki H."/>
            <person name="Tamura T."/>
        </authorList>
    </citation>
    <scope>NUCLEOTIDE SEQUENCE</scope>
    <source>
        <strain evidence="2">NBRC 109515</strain>
    </source>
</reference>
<comment type="caution">
    <text evidence="2">The sequence shown here is derived from an EMBL/GenBank/DDBJ whole genome shotgun (WGS) entry which is preliminary data.</text>
</comment>
<feature type="transmembrane region" description="Helical" evidence="1">
    <location>
        <begin position="115"/>
        <end position="135"/>
    </location>
</feature>